<comment type="caution">
    <text evidence="1">The sequence shown here is derived from an EMBL/GenBank/DDBJ whole genome shotgun (WGS) entry which is preliminary data.</text>
</comment>
<organism evidence="1 2">
    <name type="scientific">Cloacibacterium normanense</name>
    <dbReference type="NCBI Taxonomy" id="237258"/>
    <lineage>
        <taxon>Bacteria</taxon>
        <taxon>Pseudomonadati</taxon>
        <taxon>Bacteroidota</taxon>
        <taxon>Flavobacteriia</taxon>
        <taxon>Flavobacteriales</taxon>
        <taxon>Weeksellaceae</taxon>
    </lineage>
</organism>
<dbReference type="OrthoDB" id="9983632at2"/>
<dbReference type="Proteomes" id="UP000095601">
    <property type="component" value="Unassembled WGS sequence"/>
</dbReference>
<keyword evidence="2" id="KW-1185">Reference proteome</keyword>
<accession>A0A1E5UH34</accession>
<proteinExistence type="predicted"/>
<evidence type="ECO:0000313" key="2">
    <source>
        <dbReference type="Proteomes" id="UP000095601"/>
    </source>
</evidence>
<dbReference type="RefSeq" id="WP_124878712.1">
    <property type="nucleotide sequence ID" value="NZ_FNJE01000009.1"/>
</dbReference>
<dbReference type="EMBL" id="MKGI01000011">
    <property type="protein sequence ID" value="OEL12212.1"/>
    <property type="molecule type" value="Genomic_DNA"/>
</dbReference>
<sequence>MATKEDIAQITKEIKEVETKFKVRESGEIDYNSLKRSKILEYFSAINNWQRLITDSSSDFSDNYEVKNELTINNIKEAKTNYNFKEGEIEIFISDSEFYHLRKDLSVKILMLQHDFEKHCLNISTIIKTELDLTPRYEKLLIERKNYQEEVVKKLRDLMPNRNKLIEYMDKLIKESLK</sequence>
<dbReference type="STRING" id="237258.SAMN04489756_10912"/>
<evidence type="ECO:0000313" key="1">
    <source>
        <dbReference type="EMBL" id="OEL12212.1"/>
    </source>
</evidence>
<gene>
    <name evidence="1" type="ORF">BHF72_1400</name>
</gene>
<name>A0A1E5UH34_9FLAO</name>
<dbReference type="KEGG" id="cnr:EB819_07565"/>
<protein>
    <submittedName>
        <fullName evidence="1">Uncharacterized protein</fullName>
    </submittedName>
</protein>
<reference evidence="1 2" key="1">
    <citation type="submission" date="2016-09" db="EMBL/GenBank/DDBJ databases">
        <authorList>
            <person name="Capua I."/>
            <person name="De Benedictis P."/>
            <person name="Joannis T."/>
            <person name="Lombin L.H."/>
            <person name="Cattoli G."/>
        </authorList>
    </citation>
    <scope>NUCLEOTIDE SEQUENCE [LARGE SCALE GENOMIC DNA]</scope>
    <source>
        <strain evidence="1 2">NRS-1</strain>
    </source>
</reference>
<dbReference type="AlphaFoldDB" id="A0A1E5UH34"/>